<dbReference type="EMBL" id="RAWB01000383">
    <property type="protein sequence ID" value="RKH51566.1"/>
    <property type="molecule type" value="Genomic_DNA"/>
</dbReference>
<comment type="caution">
    <text evidence="2">The sequence shown here is derived from an EMBL/GenBank/DDBJ whole genome shotgun (WGS) entry which is preliminary data.</text>
</comment>
<dbReference type="PROSITE" id="PS51257">
    <property type="entry name" value="PROKAR_LIPOPROTEIN"/>
    <property type="match status" value="1"/>
</dbReference>
<sequence>MNSFKTCSLAVVAIALGACGPAPVENGSTPDESGVAQVESAVTKAIPGTTCVVEATTPYKYDNGTMSAQASVWDCEQDYAVIYVCSTLEKRSVSSTGTVTWTAVPGSRSCYGETNTDFGGQTANATPYVPGVYRQRAQAAIKLSPTTWTPSQPSTCGTLSSDVPCNFTAVVSGNVTL</sequence>
<evidence type="ECO:0000313" key="2">
    <source>
        <dbReference type="EMBL" id="RKH51566.1"/>
    </source>
</evidence>
<reference evidence="3" key="1">
    <citation type="submission" date="2018-09" db="EMBL/GenBank/DDBJ databases">
        <authorList>
            <person name="Livingstone P.G."/>
            <person name="Whitworth D.E."/>
        </authorList>
    </citation>
    <scope>NUCLEOTIDE SEQUENCE [LARGE SCALE GENOMIC DNA]</scope>
    <source>
        <strain evidence="3">CA051B</strain>
    </source>
</reference>
<keyword evidence="3" id="KW-1185">Reference proteome</keyword>
<gene>
    <name evidence="2" type="ORF">D7V93_29065</name>
</gene>
<name>A0A3A8P4X7_9BACT</name>
<feature type="chain" id="PRO_5017187142" evidence="1">
    <location>
        <begin position="25"/>
        <end position="177"/>
    </location>
</feature>
<protein>
    <submittedName>
        <fullName evidence="2">Uncharacterized protein</fullName>
    </submittedName>
</protein>
<dbReference type="Proteomes" id="UP000272888">
    <property type="component" value="Unassembled WGS sequence"/>
</dbReference>
<evidence type="ECO:0000256" key="1">
    <source>
        <dbReference type="SAM" id="SignalP"/>
    </source>
</evidence>
<keyword evidence="1" id="KW-0732">Signal</keyword>
<evidence type="ECO:0000313" key="3">
    <source>
        <dbReference type="Proteomes" id="UP000272888"/>
    </source>
</evidence>
<feature type="signal peptide" evidence="1">
    <location>
        <begin position="1"/>
        <end position="24"/>
    </location>
</feature>
<proteinExistence type="predicted"/>
<accession>A0A3A8P4X7</accession>
<dbReference type="AlphaFoldDB" id="A0A3A8P4X7"/>
<dbReference type="RefSeq" id="WP_120646486.1">
    <property type="nucleotide sequence ID" value="NZ_RAWB01000383.1"/>
</dbReference>
<organism evidence="2 3">
    <name type="scientific">Corallococcus llansteffanensis</name>
    <dbReference type="NCBI Taxonomy" id="2316731"/>
    <lineage>
        <taxon>Bacteria</taxon>
        <taxon>Pseudomonadati</taxon>
        <taxon>Myxococcota</taxon>
        <taxon>Myxococcia</taxon>
        <taxon>Myxococcales</taxon>
        <taxon>Cystobacterineae</taxon>
        <taxon>Myxococcaceae</taxon>
        <taxon>Corallococcus</taxon>
    </lineage>
</organism>